<reference evidence="2 3" key="1">
    <citation type="submission" date="2015-04" db="EMBL/GenBank/DDBJ databases">
        <title>Lasius niger genome sequencing.</title>
        <authorList>
            <person name="Konorov E.A."/>
            <person name="Nikitin M.A."/>
            <person name="Kirill M.V."/>
            <person name="Chang P."/>
        </authorList>
    </citation>
    <scope>NUCLEOTIDE SEQUENCE [LARGE SCALE GENOMIC DNA]</scope>
    <source>
        <tissue evidence="2">Whole</tissue>
    </source>
</reference>
<dbReference type="PaxDb" id="67767-A0A0J7NZ99"/>
<dbReference type="EMBL" id="LBMM01000701">
    <property type="protein sequence ID" value="KMQ97710.1"/>
    <property type="molecule type" value="Genomic_DNA"/>
</dbReference>
<comment type="caution">
    <text evidence="2">The sequence shown here is derived from an EMBL/GenBank/DDBJ whole genome shotgun (WGS) entry which is preliminary data.</text>
</comment>
<dbReference type="Gene3D" id="2.60.40.10">
    <property type="entry name" value="Immunoglobulins"/>
    <property type="match status" value="1"/>
</dbReference>
<dbReference type="PANTHER" id="PTHR23278:SF28">
    <property type="entry name" value="SIDESTEP IV, ISOFORM C"/>
    <property type="match status" value="1"/>
</dbReference>
<evidence type="ECO:0000313" key="3">
    <source>
        <dbReference type="Proteomes" id="UP000036403"/>
    </source>
</evidence>
<organism evidence="2 3">
    <name type="scientific">Lasius niger</name>
    <name type="common">Black garden ant</name>
    <dbReference type="NCBI Taxonomy" id="67767"/>
    <lineage>
        <taxon>Eukaryota</taxon>
        <taxon>Metazoa</taxon>
        <taxon>Ecdysozoa</taxon>
        <taxon>Arthropoda</taxon>
        <taxon>Hexapoda</taxon>
        <taxon>Insecta</taxon>
        <taxon>Pterygota</taxon>
        <taxon>Neoptera</taxon>
        <taxon>Endopterygota</taxon>
        <taxon>Hymenoptera</taxon>
        <taxon>Apocrita</taxon>
        <taxon>Aculeata</taxon>
        <taxon>Formicoidea</taxon>
        <taxon>Formicidae</taxon>
        <taxon>Formicinae</taxon>
        <taxon>Lasius</taxon>
        <taxon>Lasius</taxon>
    </lineage>
</organism>
<dbReference type="CDD" id="cd00063">
    <property type="entry name" value="FN3"/>
    <property type="match status" value="1"/>
</dbReference>
<dbReference type="SUPFAM" id="SSF49265">
    <property type="entry name" value="Fibronectin type III"/>
    <property type="match status" value="1"/>
</dbReference>
<dbReference type="STRING" id="67767.A0A0J7NZ99"/>
<evidence type="ECO:0000313" key="2">
    <source>
        <dbReference type="EMBL" id="KMQ97710.1"/>
    </source>
</evidence>
<dbReference type="OrthoDB" id="6431884at2759"/>
<accession>A0A0J7NZ99</accession>
<dbReference type="AlphaFoldDB" id="A0A0J7NZ99"/>
<dbReference type="InterPro" id="IPR013783">
    <property type="entry name" value="Ig-like_fold"/>
</dbReference>
<dbReference type="Proteomes" id="UP000036403">
    <property type="component" value="Unassembled WGS sequence"/>
</dbReference>
<dbReference type="PANTHER" id="PTHR23278">
    <property type="entry name" value="SIDESTEP PROTEIN"/>
    <property type="match status" value="1"/>
</dbReference>
<gene>
    <name evidence="2" type="ORF">RF55_1947</name>
</gene>
<protein>
    <submittedName>
        <fullName evidence="2">Myelin-associated glycoprotein</fullName>
    </submittedName>
</protein>
<dbReference type="InterPro" id="IPR003961">
    <property type="entry name" value="FN3_dom"/>
</dbReference>
<keyword evidence="3" id="KW-1185">Reference proteome</keyword>
<dbReference type="InterPro" id="IPR036116">
    <property type="entry name" value="FN3_sf"/>
</dbReference>
<name>A0A0J7NZ99_LASNI</name>
<proteinExistence type="predicted"/>
<evidence type="ECO:0000259" key="1">
    <source>
        <dbReference type="PROSITE" id="PS50853"/>
    </source>
</evidence>
<feature type="domain" description="Fibronectin type-III" evidence="1">
    <location>
        <begin position="3"/>
        <end position="101"/>
    </location>
</feature>
<dbReference type="PROSITE" id="PS50853">
    <property type="entry name" value="FN3"/>
    <property type="match status" value="1"/>
</dbReference>
<sequence length="130" mass="14276">MSAPLDMEELGTKSGTGLVVRCLEGYDGGLPIYSYQLEVVAEDEDEGPILLNKTVPAGPNGPTFEVAGLTTGRSYRLFLYAINAKGRSEPAILEPVTLKGVAMYTTGEYIPKLLKNIFLLTKRFENFHEF</sequence>